<dbReference type="AlphaFoldDB" id="A0A1V3NFS8"/>
<accession>A0A1V3NFS8</accession>
<sequence>MHLPPFDVSYLHETFSQVSRDVVEAYEDLSDPRAAAEQHQTPAMLVDAMEQLLELYRRIEEHQGDLENAPDAPPTLDERELTELGEFGVQLLNELAVHAAQLGLERQSETLRELTFPLAVWIARNGGELRILQPVVTAIADRANRTSEPAILEELFRVTAEIVEHVDEQLRQDVEKSDPMRPWRILLLNFSIIATRSHQPALMEHAYDTLIHYLPEEAPEFFRQGMEQMEALDYPAQVREVVSRYHEQWGRPRTIH</sequence>
<keyword evidence="2" id="KW-1185">Reference proteome</keyword>
<reference evidence="1 2" key="1">
    <citation type="submission" date="2017-02" db="EMBL/GenBank/DDBJ databases">
        <title>Genomic diversity within the haloalkaliphilic genus Thioalkalivibrio.</title>
        <authorList>
            <person name="Ahn A.-C."/>
            <person name="Meier-Kolthoff J."/>
            <person name="Overmars L."/>
            <person name="Richter M."/>
            <person name="Woyke T."/>
            <person name="Sorokin D.Y."/>
            <person name="Muyzer G."/>
        </authorList>
    </citation>
    <scope>NUCLEOTIDE SEQUENCE [LARGE SCALE GENOMIC DNA]</scope>
    <source>
        <strain evidence="1 2">ALJD</strain>
    </source>
</reference>
<organism evidence="1 2">
    <name type="scientific">Thioalkalivibrio denitrificans</name>
    <dbReference type="NCBI Taxonomy" id="108003"/>
    <lineage>
        <taxon>Bacteria</taxon>
        <taxon>Pseudomonadati</taxon>
        <taxon>Pseudomonadota</taxon>
        <taxon>Gammaproteobacteria</taxon>
        <taxon>Chromatiales</taxon>
        <taxon>Ectothiorhodospiraceae</taxon>
        <taxon>Thioalkalivibrio</taxon>
    </lineage>
</organism>
<dbReference type="Proteomes" id="UP000189462">
    <property type="component" value="Unassembled WGS sequence"/>
</dbReference>
<proteinExistence type="predicted"/>
<comment type="caution">
    <text evidence="1">The sequence shown here is derived from an EMBL/GenBank/DDBJ whole genome shotgun (WGS) entry which is preliminary data.</text>
</comment>
<name>A0A1V3NFS8_9GAMM</name>
<gene>
    <name evidence="1" type="ORF">B1C78_10965</name>
</gene>
<dbReference type="OrthoDB" id="5760904at2"/>
<dbReference type="EMBL" id="MVBK01000060">
    <property type="protein sequence ID" value="OOG23636.1"/>
    <property type="molecule type" value="Genomic_DNA"/>
</dbReference>
<dbReference type="RefSeq" id="WP_077279196.1">
    <property type="nucleotide sequence ID" value="NZ_MVBK01000060.1"/>
</dbReference>
<evidence type="ECO:0000313" key="2">
    <source>
        <dbReference type="Proteomes" id="UP000189462"/>
    </source>
</evidence>
<protein>
    <submittedName>
        <fullName evidence="1">Uncharacterized protein</fullName>
    </submittedName>
</protein>
<evidence type="ECO:0000313" key="1">
    <source>
        <dbReference type="EMBL" id="OOG23636.1"/>
    </source>
</evidence>